<evidence type="ECO:0000313" key="6">
    <source>
        <dbReference type="EMBL" id="CZR55876.1"/>
    </source>
</evidence>
<evidence type="ECO:0000256" key="2">
    <source>
        <dbReference type="PIRSR" id="PIRSR000137-2"/>
    </source>
</evidence>
<protein>
    <submittedName>
        <fullName evidence="6">Related to alcohol oxidase</fullName>
    </submittedName>
</protein>
<dbReference type="PROSITE" id="PS00624">
    <property type="entry name" value="GMC_OXRED_2"/>
    <property type="match status" value="1"/>
</dbReference>
<evidence type="ECO:0000256" key="3">
    <source>
        <dbReference type="RuleBase" id="RU003968"/>
    </source>
</evidence>
<comment type="cofactor">
    <cofactor evidence="2">
        <name>FAD</name>
        <dbReference type="ChEBI" id="CHEBI:57692"/>
    </cofactor>
</comment>
<keyword evidence="7" id="KW-1185">Reference proteome</keyword>
<dbReference type="PANTHER" id="PTHR11552">
    <property type="entry name" value="GLUCOSE-METHANOL-CHOLINE GMC OXIDOREDUCTASE"/>
    <property type="match status" value="1"/>
</dbReference>
<dbReference type="Gene3D" id="3.50.50.60">
    <property type="entry name" value="FAD/NAD(P)-binding domain"/>
    <property type="match status" value="1"/>
</dbReference>
<name>A0A1L7WSZ8_9HELO</name>
<proteinExistence type="inferred from homology"/>
<dbReference type="SUPFAM" id="SSF51905">
    <property type="entry name" value="FAD/NAD(P)-binding domain"/>
    <property type="match status" value="1"/>
</dbReference>
<dbReference type="PIRSF" id="PIRSF000137">
    <property type="entry name" value="Alcohol_oxidase"/>
    <property type="match status" value="1"/>
</dbReference>
<dbReference type="Pfam" id="PF00732">
    <property type="entry name" value="GMC_oxred_N"/>
    <property type="match status" value="1"/>
</dbReference>
<dbReference type="Gene3D" id="3.30.560.10">
    <property type="entry name" value="Glucose Oxidase, domain 3"/>
    <property type="match status" value="1"/>
</dbReference>
<feature type="domain" description="Glucose-methanol-choline oxidoreductase N-terminal" evidence="4">
    <location>
        <begin position="82"/>
        <end position="105"/>
    </location>
</feature>
<dbReference type="GO" id="GO:0050660">
    <property type="term" value="F:flavin adenine dinucleotide binding"/>
    <property type="evidence" value="ECO:0007669"/>
    <property type="project" value="InterPro"/>
</dbReference>
<feature type="binding site" evidence="2">
    <location>
        <position position="232"/>
    </location>
    <ligand>
        <name>FAD</name>
        <dbReference type="ChEBI" id="CHEBI:57692"/>
    </ligand>
</feature>
<dbReference type="PROSITE" id="PS00623">
    <property type="entry name" value="GMC_OXRED_1"/>
    <property type="match status" value="1"/>
</dbReference>
<sequence>MSAQYDFIIIGGGTAGLVLANRLSEDPKIQVIVLEAGENHVDSPTIRAPGALGANFGGPADWAFKTTPQEHLNDREINLNQGKALGGSSAINAMMYIPPSKSVIDAWADLGNEGWDWETMKPYFAKTYSVEALPSPTKAHLGVSWTDKTTFGPIQTSHSRTRDSPLPKAWDQTFESMGFKMNDDPFSGTGAGSFPSFTSVDPKTGERSYAATAYYVPAADRPNLHVITDILVSKIILENQGPDTVATGIQYLGGSQTITIKALKEVILSAGALQSPKILELSGIGNRHLLESHGIEVLIENPHVGENLQDHFVSAITIIDEDPGDESLLDTNPTPLDSAMTSYIKQNLGPSTVEGISSVAFLPVINLLDPEGQATLKFLFEAHPPISDSNVPLAEKYYTIARRCLELEGEASGSFLNAIYKSINPSGPPKLRSTLAFSLSQPLSRGSVHISSSNPINHPIIDPNYFSHPLDFGIYCRHMQFLETLAHSPPFSTVISSLNTSSTKAPPGHYFEDLEVVKEYVKRTGTSMWHPTSTCAMLPREKGGVVDNRVRVYGVRGLRVCDASVMPLITRGNTQATVYAVAERAADIVKEDWGFPRV</sequence>
<dbReference type="InterPro" id="IPR036188">
    <property type="entry name" value="FAD/NAD-bd_sf"/>
</dbReference>
<dbReference type="Proteomes" id="UP000184330">
    <property type="component" value="Unassembled WGS sequence"/>
</dbReference>
<dbReference type="Pfam" id="PF05199">
    <property type="entry name" value="GMC_oxred_C"/>
    <property type="match status" value="1"/>
</dbReference>
<evidence type="ECO:0000256" key="1">
    <source>
        <dbReference type="ARBA" id="ARBA00010790"/>
    </source>
</evidence>
<evidence type="ECO:0000259" key="4">
    <source>
        <dbReference type="PROSITE" id="PS00623"/>
    </source>
</evidence>
<dbReference type="AlphaFoldDB" id="A0A1L7WSZ8"/>
<dbReference type="SUPFAM" id="SSF54373">
    <property type="entry name" value="FAD-linked reductases, C-terminal domain"/>
    <property type="match status" value="1"/>
</dbReference>
<dbReference type="STRING" id="576137.A0A1L7WSZ8"/>
<dbReference type="PANTHER" id="PTHR11552:SF210">
    <property type="entry name" value="GLUCOSE-METHANOL-CHOLINE OXIDOREDUCTASE N-TERMINAL DOMAIN-CONTAINING PROTEIN-RELATED"/>
    <property type="match status" value="1"/>
</dbReference>
<organism evidence="6 7">
    <name type="scientific">Phialocephala subalpina</name>
    <dbReference type="NCBI Taxonomy" id="576137"/>
    <lineage>
        <taxon>Eukaryota</taxon>
        <taxon>Fungi</taxon>
        <taxon>Dikarya</taxon>
        <taxon>Ascomycota</taxon>
        <taxon>Pezizomycotina</taxon>
        <taxon>Leotiomycetes</taxon>
        <taxon>Helotiales</taxon>
        <taxon>Mollisiaceae</taxon>
        <taxon>Phialocephala</taxon>
        <taxon>Phialocephala fortinii species complex</taxon>
    </lineage>
</organism>
<evidence type="ECO:0000313" key="7">
    <source>
        <dbReference type="Proteomes" id="UP000184330"/>
    </source>
</evidence>
<feature type="domain" description="Glucose-methanol-choline oxidoreductase N-terminal" evidence="5">
    <location>
        <begin position="271"/>
        <end position="285"/>
    </location>
</feature>
<reference evidence="6 7" key="1">
    <citation type="submission" date="2016-03" db="EMBL/GenBank/DDBJ databases">
        <authorList>
            <person name="Ploux O."/>
        </authorList>
    </citation>
    <scope>NUCLEOTIDE SEQUENCE [LARGE SCALE GENOMIC DNA]</scope>
    <source>
        <strain evidence="6 7">UAMH 11012</strain>
    </source>
</reference>
<feature type="binding site" evidence="2">
    <location>
        <begin position="529"/>
        <end position="530"/>
    </location>
    <ligand>
        <name>FAD</name>
        <dbReference type="ChEBI" id="CHEBI:57692"/>
    </ligand>
</feature>
<comment type="similarity">
    <text evidence="1 3">Belongs to the GMC oxidoreductase family.</text>
</comment>
<dbReference type="InterPro" id="IPR007867">
    <property type="entry name" value="GMC_OxRtase_C"/>
</dbReference>
<dbReference type="GO" id="GO:0016614">
    <property type="term" value="F:oxidoreductase activity, acting on CH-OH group of donors"/>
    <property type="evidence" value="ECO:0007669"/>
    <property type="project" value="InterPro"/>
</dbReference>
<accession>A0A1L7WSZ8</accession>
<evidence type="ECO:0000259" key="5">
    <source>
        <dbReference type="PROSITE" id="PS00624"/>
    </source>
</evidence>
<dbReference type="InterPro" id="IPR000172">
    <property type="entry name" value="GMC_OxRdtase_N"/>
</dbReference>
<keyword evidence="3" id="KW-0285">Flavoprotein</keyword>
<dbReference type="OrthoDB" id="269227at2759"/>
<dbReference type="InterPro" id="IPR012132">
    <property type="entry name" value="GMC_OxRdtase"/>
</dbReference>
<dbReference type="EMBL" id="FJOG01000007">
    <property type="protein sequence ID" value="CZR55876.1"/>
    <property type="molecule type" value="Genomic_DNA"/>
</dbReference>
<gene>
    <name evidence="6" type="ORF">PAC_05764</name>
</gene>
<keyword evidence="2 3" id="KW-0274">FAD</keyword>